<dbReference type="AlphaFoldDB" id="A0A9K3PE65"/>
<keyword evidence="2" id="KW-1133">Transmembrane helix</keyword>
<dbReference type="OrthoDB" id="411535at2759"/>
<keyword evidence="2 3" id="KW-0812">Transmembrane</keyword>
<dbReference type="Proteomes" id="UP000693970">
    <property type="component" value="Unassembled WGS sequence"/>
</dbReference>
<feature type="transmembrane region" description="Helical" evidence="2">
    <location>
        <begin position="153"/>
        <end position="173"/>
    </location>
</feature>
<reference evidence="3" key="1">
    <citation type="journal article" date="2021" name="Sci. Rep.">
        <title>Diploid genomic architecture of Nitzschia inconspicua, an elite biomass production diatom.</title>
        <authorList>
            <person name="Oliver A."/>
            <person name="Podell S."/>
            <person name="Pinowska A."/>
            <person name="Traller J.C."/>
            <person name="Smith S.R."/>
            <person name="McClure R."/>
            <person name="Beliaev A."/>
            <person name="Bohutskyi P."/>
            <person name="Hill E.A."/>
            <person name="Rabines A."/>
            <person name="Zheng H."/>
            <person name="Allen L.Z."/>
            <person name="Kuo A."/>
            <person name="Grigoriev I.V."/>
            <person name="Allen A.E."/>
            <person name="Hazlebeck D."/>
            <person name="Allen E.E."/>
        </authorList>
    </citation>
    <scope>NUCLEOTIDE SEQUENCE</scope>
    <source>
        <strain evidence="3">Hildebrandi</strain>
    </source>
</reference>
<dbReference type="EMBL" id="JAGRRH010000025">
    <property type="protein sequence ID" value="KAG7341849.1"/>
    <property type="molecule type" value="Genomic_DNA"/>
</dbReference>
<dbReference type="InterPro" id="IPR026721">
    <property type="entry name" value="TMEM18"/>
</dbReference>
<feature type="transmembrane region" description="Helical" evidence="2">
    <location>
        <begin position="194"/>
        <end position="217"/>
    </location>
</feature>
<evidence type="ECO:0000313" key="3">
    <source>
        <dbReference type="EMBL" id="KAG7341849.1"/>
    </source>
</evidence>
<name>A0A9K3PE65_9STRA</name>
<feature type="region of interest" description="Disordered" evidence="1">
    <location>
        <begin position="234"/>
        <end position="253"/>
    </location>
</feature>
<dbReference type="Pfam" id="PF14770">
    <property type="entry name" value="TMEM18"/>
    <property type="match status" value="1"/>
</dbReference>
<evidence type="ECO:0000313" key="4">
    <source>
        <dbReference type="Proteomes" id="UP000693970"/>
    </source>
</evidence>
<comment type="caution">
    <text evidence="3">The sequence shown here is derived from an EMBL/GenBank/DDBJ whole genome shotgun (WGS) entry which is preliminary data.</text>
</comment>
<accession>A0A9K3PE65</accession>
<sequence>MAEQFFNRIADDVLKATEQIQSRFEEGWSVLSTGELPKASQKPNEFADSTTQQLHQQAIDYDDLDLEGLSEEEIRELLDTQENLMQHSPLKGIADGVMGNIMAGNVGPQTPMEHFHAFRSAITWSEKFILGLLAFQIAMFSLCLYVSRRDGALGPRVFVLVLIGVIVRSAEYLNSWGAQHWEEFATQDYFDKRGVFVGIMISGPLLLDSLIMLFLFLSEAGSLLVQVKKEELKRKKKGEEKQKDVRSKLQKQD</sequence>
<organism evidence="3 4">
    <name type="scientific">Nitzschia inconspicua</name>
    <dbReference type="NCBI Taxonomy" id="303405"/>
    <lineage>
        <taxon>Eukaryota</taxon>
        <taxon>Sar</taxon>
        <taxon>Stramenopiles</taxon>
        <taxon>Ochrophyta</taxon>
        <taxon>Bacillariophyta</taxon>
        <taxon>Bacillariophyceae</taxon>
        <taxon>Bacillariophycidae</taxon>
        <taxon>Bacillariales</taxon>
        <taxon>Bacillariaceae</taxon>
        <taxon>Nitzschia</taxon>
    </lineage>
</organism>
<gene>
    <name evidence="3" type="ORF">IV203_006941</name>
</gene>
<reference evidence="3" key="2">
    <citation type="submission" date="2021-04" db="EMBL/GenBank/DDBJ databases">
        <authorList>
            <person name="Podell S."/>
        </authorList>
    </citation>
    <scope>NUCLEOTIDE SEQUENCE</scope>
    <source>
        <strain evidence="3">Hildebrandi</strain>
    </source>
</reference>
<evidence type="ECO:0000256" key="1">
    <source>
        <dbReference type="SAM" id="MobiDB-lite"/>
    </source>
</evidence>
<keyword evidence="4" id="KW-1185">Reference proteome</keyword>
<keyword evidence="2" id="KW-0472">Membrane</keyword>
<evidence type="ECO:0000256" key="2">
    <source>
        <dbReference type="SAM" id="Phobius"/>
    </source>
</evidence>
<proteinExistence type="predicted"/>
<feature type="transmembrane region" description="Helical" evidence="2">
    <location>
        <begin position="128"/>
        <end position="147"/>
    </location>
</feature>
<protein>
    <submittedName>
        <fullName evidence="3">Transmembrane protein</fullName>
    </submittedName>
</protein>